<feature type="transmembrane region" description="Helical" evidence="6">
    <location>
        <begin position="62"/>
        <end position="95"/>
    </location>
</feature>
<protein>
    <submittedName>
        <fullName evidence="7">Cysteine biosynthesis protein CysZ</fullName>
    </submittedName>
</protein>
<evidence type="ECO:0000256" key="1">
    <source>
        <dbReference type="ARBA" id="ARBA00004141"/>
    </source>
</evidence>
<dbReference type="EMBL" id="NWQG01000167">
    <property type="protein sequence ID" value="PDQ18792.1"/>
    <property type="molecule type" value="Genomic_DNA"/>
</dbReference>
<comment type="caution">
    <text evidence="7">The sequence shown here is derived from an EMBL/GenBank/DDBJ whole genome shotgun (WGS) entry which is preliminary data.</text>
</comment>
<keyword evidence="3 6" id="KW-1133">Transmembrane helix</keyword>
<keyword evidence="2 6" id="KW-0812">Transmembrane</keyword>
<comment type="subcellular location">
    <subcellularLocation>
        <location evidence="1">Membrane</location>
        <topology evidence="1">Multi-pass membrane protein</topology>
    </subcellularLocation>
</comment>
<evidence type="ECO:0000256" key="2">
    <source>
        <dbReference type="ARBA" id="ARBA00022692"/>
    </source>
</evidence>
<dbReference type="NCBIfam" id="NF009407">
    <property type="entry name" value="PRK12768.1"/>
    <property type="match status" value="1"/>
</dbReference>
<evidence type="ECO:0000256" key="5">
    <source>
        <dbReference type="SAM" id="MobiDB-lite"/>
    </source>
</evidence>
<dbReference type="Proteomes" id="UP000219182">
    <property type="component" value="Unassembled WGS sequence"/>
</dbReference>
<evidence type="ECO:0000313" key="7">
    <source>
        <dbReference type="EMBL" id="PDQ18792.1"/>
    </source>
</evidence>
<evidence type="ECO:0000313" key="8">
    <source>
        <dbReference type="Proteomes" id="UP000219182"/>
    </source>
</evidence>
<keyword evidence="8" id="KW-1185">Reference proteome</keyword>
<reference evidence="7 8" key="1">
    <citation type="submission" date="2017-09" db="EMBL/GenBank/DDBJ databases">
        <title>Mesorhizobum sanjuanii sp. nov. isolated from nodules of Lotus tenuis in saline-alkaline lowlands of Flooding Pampa.</title>
        <authorList>
            <person name="Sannazzaro A.I."/>
            <person name="Torres Tejerizo G.A."/>
            <person name="Fontana F."/>
            <person name="Cumpa Velazquez L.M."/>
            <person name="Hansen L."/>
            <person name="Pistorio M."/>
            <person name="Estrella M.J."/>
        </authorList>
    </citation>
    <scope>NUCLEOTIDE SEQUENCE [LARGE SCALE GENOMIC DNA]</scope>
    <source>
        <strain evidence="7 8">BSA136</strain>
    </source>
</reference>
<name>A0A2A6FAK7_9HYPH</name>
<gene>
    <name evidence="7" type="ORF">CN311_22890</name>
</gene>
<dbReference type="InterPro" id="IPR059112">
    <property type="entry name" value="CysZ/EI24"/>
</dbReference>
<feature type="transmembrane region" description="Helical" evidence="6">
    <location>
        <begin position="122"/>
        <end position="144"/>
    </location>
</feature>
<sequence length="256" mass="27371">MISDAARAALSRLFSPEFRSVFVKTLGLTLLALVALWFGLTSLVEWLALPWLEALMPGLPSWAGWLGGIIAAIALAFGMALLIAPVTAIVAGLFLDDVAEVVERTDYPGDPPGSAVPALRSLVLAIKFFGVVILGNIVALLLLLVPGVNIAAFFIVNGYLLGREFFEFAAMRFRPEAEARALRRKYAGTVFLAGLLIAAFLAVPLLNLVTPLFAAAMMVHLHKAISAREGRETAQNSKKPRPNSSSGSTMNSARPE</sequence>
<feature type="compositionally biased region" description="Polar residues" evidence="5">
    <location>
        <begin position="233"/>
        <end position="256"/>
    </location>
</feature>
<evidence type="ECO:0000256" key="4">
    <source>
        <dbReference type="ARBA" id="ARBA00023136"/>
    </source>
</evidence>
<feature type="transmembrane region" description="Helical" evidence="6">
    <location>
        <begin position="186"/>
        <end position="209"/>
    </location>
</feature>
<dbReference type="RefSeq" id="WP_097575966.1">
    <property type="nucleotide sequence ID" value="NZ_NWQG01000167.1"/>
</dbReference>
<feature type="transmembrane region" description="Helical" evidence="6">
    <location>
        <begin position="21"/>
        <end position="42"/>
    </location>
</feature>
<feature type="region of interest" description="Disordered" evidence="5">
    <location>
        <begin position="229"/>
        <end position="256"/>
    </location>
</feature>
<evidence type="ECO:0000256" key="3">
    <source>
        <dbReference type="ARBA" id="ARBA00022989"/>
    </source>
</evidence>
<dbReference type="Pfam" id="PF07264">
    <property type="entry name" value="EI24"/>
    <property type="match status" value="1"/>
</dbReference>
<organism evidence="7 8">
    <name type="scientific">Mesorhizobium sanjuanii</name>
    <dbReference type="NCBI Taxonomy" id="2037900"/>
    <lineage>
        <taxon>Bacteria</taxon>
        <taxon>Pseudomonadati</taxon>
        <taxon>Pseudomonadota</taxon>
        <taxon>Alphaproteobacteria</taxon>
        <taxon>Hyphomicrobiales</taxon>
        <taxon>Phyllobacteriaceae</taxon>
        <taxon>Mesorhizobium</taxon>
    </lineage>
</organism>
<dbReference type="AlphaFoldDB" id="A0A2A6FAK7"/>
<keyword evidence="4 6" id="KW-0472">Membrane</keyword>
<accession>A0A2A6FAK7</accession>
<proteinExistence type="predicted"/>
<evidence type="ECO:0000256" key="6">
    <source>
        <dbReference type="SAM" id="Phobius"/>
    </source>
</evidence>